<proteinExistence type="predicted"/>
<evidence type="ECO:0000313" key="2">
    <source>
        <dbReference type="EMBL" id="GAA0457158.1"/>
    </source>
</evidence>
<dbReference type="Gene3D" id="1.20.120.450">
    <property type="entry name" value="dinb family like domain"/>
    <property type="match status" value="1"/>
</dbReference>
<protein>
    <submittedName>
        <fullName evidence="2">DinB family protein</fullName>
    </submittedName>
</protein>
<sequence length="201" mass="22169">MTTESTGPTERTGAAAPAGPPAIPPENLPPTWAGPEERPAPPLVGDEREILTSFLDWHRRTFELKCAGIDADRLSEKSVPPSGLSLHGLVRHLAGVEHWWFRVQFAGERDDFPYYSDDHPDQDFEILDGDVTEELDFWRAECAHSRKLVAATPSLDATGTHAATGRPVSLRRILVHVIAEYARHNGHADLLRERLDGATGV</sequence>
<dbReference type="InterPro" id="IPR007061">
    <property type="entry name" value="MST-like"/>
</dbReference>
<dbReference type="SUPFAM" id="SSF109854">
    <property type="entry name" value="DinB/YfiT-like putative metalloenzymes"/>
    <property type="match status" value="1"/>
</dbReference>
<feature type="compositionally biased region" description="Low complexity" evidence="1">
    <location>
        <begin position="1"/>
        <end position="17"/>
    </location>
</feature>
<comment type="caution">
    <text evidence="2">The sequence shown here is derived from an EMBL/GenBank/DDBJ whole genome shotgun (WGS) entry which is preliminary data.</text>
</comment>
<evidence type="ECO:0000256" key="1">
    <source>
        <dbReference type="SAM" id="MobiDB-lite"/>
    </source>
</evidence>
<keyword evidence="3" id="KW-1185">Reference proteome</keyword>
<accession>A0ABN0ZRZ0</accession>
<dbReference type="RefSeq" id="WP_346094737.1">
    <property type="nucleotide sequence ID" value="NZ_BAAABY010000014.1"/>
</dbReference>
<gene>
    <name evidence="2" type="ORF">GCM10010361_21480</name>
</gene>
<feature type="region of interest" description="Disordered" evidence="1">
    <location>
        <begin position="1"/>
        <end position="43"/>
    </location>
</feature>
<reference evidence="2 3" key="1">
    <citation type="journal article" date="2019" name="Int. J. Syst. Evol. Microbiol.">
        <title>The Global Catalogue of Microorganisms (GCM) 10K type strain sequencing project: providing services to taxonomists for standard genome sequencing and annotation.</title>
        <authorList>
            <consortium name="The Broad Institute Genomics Platform"/>
            <consortium name="The Broad Institute Genome Sequencing Center for Infectious Disease"/>
            <person name="Wu L."/>
            <person name="Ma J."/>
        </authorList>
    </citation>
    <scope>NUCLEOTIDE SEQUENCE [LARGE SCALE GENOMIC DNA]</scope>
    <source>
        <strain evidence="2 3">JCM 4805</strain>
    </source>
</reference>
<organism evidence="2 3">
    <name type="scientific">Streptomyces olivaceiscleroticus</name>
    <dbReference type="NCBI Taxonomy" id="68245"/>
    <lineage>
        <taxon>Bacteria</taxon>
        <taxon>Bacillati</taxon>
        <taxon>Actinomycetota</taxon>
        <taxon>Actinomycetes</taxon>
        <taxon>Kitasatosporales</taxon>
        <taxon>Streptomycetaceae</taxon>
        <taxon>Streptomyces</taxon>
    </lineage>
</organism>
<dbReference type="Proteomes" id="UP001500909">
    <property type="component" value="Unassembled WGS sequence"/>
</dbReference>
<evidence type="ECO:0000313" key="3">
    <source>
        <dbReference type="Proteomes" id="UP001500909"/>
    </source>
</evidence>
<name>A0ABN0ZRZ0_9ACTN</name>
<feature type="compositionally biased region" description="Pro residues" evidence="1">
    <location>
        <begin position="18"/>
        <end position="28"/>
    </location>
</feature>
<dbReference type="InterPro" id="IPR034660">
    <property type="entry name" value="DinB/YfiT-like"/>
</dbReference>
<dbReference type="EMBL" id="BAAABY010000014">
    <property type="protein sequence ID" value="GAA0457158.1"/>
    <property type="molecule type" value="Genomic_DNA"/>
</dbReference>
<dbReference type="Pfam" id="PF04978">
    <property type="entry name" value="MST"/>
    <property type="match status" value="1"/>
</dbReference>